<organism evidence="2 3">
    <name type="scientific">Cymbomonas tetramitiformis</name>
    <dbReference type="NCBI Taxonomy" id="36881"/>
    <lineage>
        <taxon>Eukaryota</taxon>
        <taxon>Viridiplantae</taxon>
        <taxon>Chlorophyta</taxon>
        <taxon>Pyramimonadophyceae</taxon>
        <taxon>Pyramimonadales</taxon>
        <taxon>Pyramimonadaceae</taxon>
        <taxon>Cymbomonas</taxon>
    </lineage>
</organism>
<dbReference type="SUPFAM" id="SSF54637">
    <property type="entry name" value="Thioesterase/thiol ester dehydrase-isomerase"/>
    <property type="match status" value="1"/>
</dbReference>
<dbReference type="AlphaFoldDB" id="A0AAE0GCN0"/>
<dbReference type="Pfam" id="PF01575">
    <property type="entry name" value="MaoC_dehydratas"/>
    <property type="match status" value="1"/>
</dbReference>
<dbReference type="Proteomes" id="UP001190700">
    <property type="component" value="Unassembled WGS sequence"/>
</dbReference>
<dbReference type="CDD" id="cd03449">
    <property type="entry name" value="R_hydratase"/>
    <property type="match status" value="1"/>
</dbReference>
<protein>
    <recommendedName>
        <fullName evidence="1">MaoC-like domain-containing protein</fullName>
    </recommendedName>
</protein>
<dbReference type="GO" id="GO:0005739">
    <property type="term" value="C:mitochondrion"/>
    <property type="evidence" value="ECO:0007669"/>
    <property type="project" value="TreeGrafter"/>
</dbReference>
<evidence type="ECO:0000313" key="3">
    <source>
        <dbReference type="Proteomes" id="UP001190700"/>
    </source>
</evidence>
<sequence length="170" mass="18569">MAFPFQKVLRPLWLQHKRASFAQISSSASDFTKGLVVGGTYTVERRFTAEDVSLYAKLCGDTNPIHTSKEAAKAANFEDCIVHGMLYAGLFPAIIGNRQPGAIYLTQTLRFRNTVSVGERILAQVQVERISGRRAVLTTTCSKNDPKSGGKDRIIVLEGSALALLPRSQA</sequence>
<name>A0AAE0GCN0_9CHLO</name>
<dbReference type="EMBL" id="LGRX02007193">
    <property type="protein sequence ID" value="KAK3275490.1"/>
    <property type="molecule type" value="Genomic_DNA"/>
</dbReference>
<dbReference type="PANTHER" id="PTHR43437">
    <property type="entry name" value="HYDROXYACYL-THIOESTER DEHYDRATASE TYPE 2, MITOCHONDRIAL-RELATED"/>
    <property type="match status" value="1"/>
</dbReference>
<dbReference type="GO" id="GO:0006633">
    <property type="term" value="P:fatty acid biosynthetic process"/>
    <property type="evidence" value="ECO:0007669"/>
    <property type="project" value="TreeGrafter"/>
</dbReference>
<proteinExistence type="predicted"/>
<dbReference type="InterPro" id="IPR029069">
    <property type="entry name" value="HotDog_dom_sf"/>
</dbReference>
<gene>
    <name evidence="2" type="ORF">CYMTET_16384</name>
</gene>
<evidence type="ECO:0000259" key="1">
    <source>
        <dbReference type="Pfam" id="PF01575"/>
    </source>
</evidence>
<dbReference type="InterPro" id="IPR050965">
    <property type="entry name" value="UPF0336/Enoyl-CoA_hydratase"/>
</dbReference>
<accession>A0AAE0GCN0</accession>
<dbReference type="InterPro" id="IPR002539">
    <property type="entry name" value="MaoC-like_dom"/>
</dbReference>
<comment type="caution">
    <text evidence="2">The sequence shown here is derived from an EMBL/GenBank/DDBJ whole genome shotgun (WGS) entry which is preliminary data.</text>
</comment>
<dbReference type="GO" id="GO:0019171">
    <property type="term" value="F:(3R)-hydroxyacyl-[acyl-carrier-protein] dehydratase activity"/>
    <property type="evidence" value="ECO:0007669"/>
    <property type="project" value="TreeGrafter"/>
</dbReference>
<dbReference type="PANTHER" id="PTHR43437:SF3">
    <property type="entry name" value="HYDROXYACYL-THIOESTER DEHYDRATASE TYPE 2, MITOCHONDRIAL"/>
    <property type="match status" value="1"/>
</dbReference>
<keyword evidence="3" id="KW-1185">Reference proteome</keyword>
<dbReference type="Gene3D" id="3.10.129.10">
    <property type="entry name" value="Hotdog Thioesterase"/>
    <property type="match status" value="1"/>
</dbReference>
<reference evidence="2 3" key="1">
    <citation type="journal article" date="2015" name="Genome Biol. Evol.">
        <title>Comparative Genomics of a Bacterivorous Green Alga Reveals Evolutionary Causalities and Consequences of Phago-Mixotrophic Mode of Nutrition.</title>
        <authorList>
            <person name="Burns J.A."/>
            <person name="Paasch A."/>
            <person name="Narechania A."/>
            <person name="Kim E."/>
        </authorList>
    </citation>
    <scope>NUCLEOTIDE SEQUENCE [LARGE SCALE GENOMIC DNA]</scope>
    <source>
        <strain evidence="2 3">PLY_AMNH</strain>
    </source>
</reference>
<evidence type="ECO:0000313" key="2">
    <source>
        <dbReference type="EMBL" id="KAK3275490.1"/>
    </source>
</evidence>
<feature type="domain" description="MaoC-like" evidence="1">
    <location>
        <begin position="43"/>
        <end position="135"/>
    </location>
</feature>